<proteinExistence type="predicted"/>
<protein>
    <submittedName>
        <fullName evidence="1">Uncharacterized protein</fullName>
    </submittedName>
</protein>
<name>A0A1B8HSB4_9GAMM</name>
<evidence type="ECO:0000313" key="1">
    <source>
        <dbReference type="EMBL" id="OBU12514.1"/>
    </source>
</evidence>
<keyword evidence="2" id="KW-1185">Reference proteome</keyword>
<organism evidence="1 2">
    <name type="scientific">Morganella psychrotolerans</name>
    <dbReference type="NCBI Taxonomy" id="368603"/>
    <lineage>
        <taxon>Bacteria</taxon>
        <taxon>Pseudomonadati</taxon>
        <taxon>Pseudomonadota</taxon>
        <taxon>Gammaproteobacteria</taxon>
        <taxon>Enterobacterales</taxon>
        <taxon>Morganellaceae</taxon>
        <taxon>Morganella</taxon>
    </lineage>
</organism>
<sequence length="171" mass="20196">MNIKINDFIMTELELSDDKPDFNVAVILDEIKNVTEVQSHLNKLLSEQKEKSFDRWYRQLNTDYPSLNIIRNSEKNSLTKIGILFEMDGHQFSILIEKDIDTIYLGISRHFTNDKVYSDYVRELSKKISDTGYKESESWWYAWHYTSYESGYSELCCLINKTIAYMDSAKK</sequence>
<dbReference type="Proteomes" id="UP000092377">
    <property type="component" value="Unassembled WGS sequence"/>
</dbReference>
<evidence type="ECO:0000313" key="2">
    <source>
        <dbReference type="Proteomes" id="UP000092377"/>
    </source>
</evidence>
<dbReference type="AlphaFoldDB" id="A0A1B8HSB4"/>
<reference evidence="2" key="1">
    <citation type="submission" date="2016-06" db="EMBL/GenBank/DDBJ databases">
        <authorList>
            <person name="Butler K."/>
        </authorList>
    </citation>
    <scope>NUCLEOTIDE SEQUENCE [LARGE SCALE GENOMIC DNA]</scope>
    <source>
        <strain evidence="2">GCSL-Mp20</strain>
    </source>
</reference>
<gene>
    <name evidence="1" type="ORF">AYY18_15380</name>
</gene>
<accession>A0A1B8HSB4</accession>
<dbReference type="EMBL" id="LZEY01000005">
    <property type="protein sequence ID" value="OBU12514.1"/>
    <property type="molecule type" value="Genomic_DNA"/>
</dbReference>
<comment type="caution">
    <text evidence="1">The sequence shown here is derived from an EMBL/GenBank/DDBJ whole genome shotgun (WGS) entry which is preliminary data.</text>
</comment>